<proteinExistence type="predicted"/>
<feature type="region of interest" description="Disordered" evidence="1">
    <location>
        <begin position="220"/>
        <end position="524"/>
    </location>
</feature>
<keyword evidence="3" id="KW-0238">DNA-binding</keyword>
<dbReference type="STRING" id="1758689.SGUI_0594"/>
<feature type="compositionally biased region" description="Acidic residues" evidence="1">
    <location>
        <begin position="412"/>
        <end position="458"/>
    </location>
</feature>
<dbReference type="KEGG" id="serj:SGUI_0594"/>
<dbReference type="EMBL" id="CP014989">
    <property type="protein sequence ID" value="ANS77990.1"/>
    <property type="molecule type" value="Genomic_DNA"/>
</dbReference>
<evidence type="ECO:0000259" key="2">
    <source>
        <dbReference type="Pfam" id="PF11268"/>
    </source>
</evidence>
<dbReference type="AlphaFoldDB" id="A0A1B1N970"/>
<protein>
    <submittedName>
        <fullName evidence="3">Putative DNA-binding protein</fullName>
    </submittedName>
</protein>
<dbReference type="NCBIfam" id="NF040712">
    <property type="entry name" value="SepH"/>
    <property type="match status" value="1"/>
</dbReference>
<gene>
    <name evidence="3" type="ORF">SGUI_0594</name>
</gene>
<keyword evidence="4" id="KW-1185">Reference proteome</keyword>
<evidence type="ECO:0000313" key="3">
    <source>
        <dbReference type="EMBL" id="ANS77990.1"/>
    </source>
</evidence>
<evidence type="ECO:0000313" key="4">
    <source>
        <dbReference type="Proteomes" id="UP000092482"/>
    </source>
</evidence>
<dbReference type="InterPro" id="IPR047682">
    <property type="entry name" value="SepH-like"/>
</dbReference>
<dbReference type="Pfam" id="PF11268">
    <property type="entry name" value="DUF3071"/>
    <property type="match status" value="1"/>
</dbReference>
<reference evidence="3 4" key="1">
    <citation type="submission" date="2016-03" db="EMBL/GenBank/DDBJ databases">
        <title>Shallow-sea hydrothermal system.</title>
        <authorList>
            <person name="Tang K."/>
        </authorList>
    </citation>
    <scope>NUCLEOTIDE SEQUENCE [LARGE SCALE GENOMIC DNA]</scope>
    <source>
        <strain evidence="3 4">JLT9</strain>
    </source>
</reference>
<feature type="compositionally biased region" description="Acidic residues" evidence="1">
    <location>
        <begin position="300"/>
        <end position="312"/>
    </location>
</feature>
<accession>A0A1B1N970</accession>
<feature type="compositionally biased region" description="Acidic residues" evidence="1">
    <location>
        <begin position="467"/>
        <end position="478"/>
    </location>
</feature>
<evidence type="ECO:0000256" key="1">
    <source>
        <dbReference type="SAM" id="MobiDB-lite"/>
    </source>
</evidence>
<organism evidence="3 4">
    <name type="scientific">Serinicoccus hydrothermalis</name>
    <dbReference type="NCBI Taxonomy" id="1758689"/>
    <lineage>
        <taxon>Bacteria</taxon>
        <taxon>Bacillati</taxon>
        <taxon>Actinomycetota</taxon>
        <taxon>Actinomycetes</taxon>
        <taxon>Micrococcales</taxon>
        <taxon>Ornithinimicrobiaceae</taxon>
        <taxon>Serinicoccus</taxon>
    </lineage>
</organism>
<feature type="region of interest" description="Disordered" evidence="1">
    <location>
        <begin position="36"/>
        <end position="58"/>
    </location>
</feature>
<name>A0A1B1N970_9MICO</name>
<dbReference type="Proteomes" id="UP000092482">
    <property type="component" value="Chromosome"/>
</dbReference>
<sequence length="524" mass="57409">MQQLQFVELDEGGRLVLTDDDGSQYAVRVDDRLRAALRPRSRQPEQGVSGRRAASPRDVQAMIRAGQPAEDVASSTGWDLERVRRFEGPVLAEREHVVGLAQRAPVRASGRTDGSHTLDRRVRERLQSRGVDLTAVSWDAARGEAHEPWTVIVAFGAGGRERRAAWHYDVRARSVEALDDEARWLSEDEQALPGGLSGHPLLGGHGEDEAAAGLMATMRERRQRRGRRSQPASRAGADDPGHLPGQRDMPDEVLPLEDLPYDPDTMGDPPAAHPRGSAAEAPAPVGLEDEQVEDAVSVEPEPEVLEEPDVAETSETPEVVLEPEPEPEPVSPEEAKRAVGRGRGRKRRRLRLPSVAPAQDDLDDEPEGSFARTRHDPREVTFDEFFGVEDEDDLEPEIEREPQVRERVVEESVVDDVTAEDPVDDEPVEDEVVEDEVVEPLVDDEPEQEAEAEIEPESEAGQPVGEPEADAAPEDDTAAEATAADEAAADEVAEEPASKPSGRKGRTSVPSWDDIMFGSRPPRD</sequence>
<feature type="domain" description="DUF3071" evidence="2">
    <location>
        <begin position="1"/>
        <end position="168"/>
    </location>
</feature>
<dbReference type="OrthoDB" id="5180791at2"/>
<feature type="compositionally biased region" description="Basic residues" evidence="1">
    <location>
        <begin position="338"/>
        <end position="351"/>
    </location>
</feature>
<dbReference type="GO" id="GO:0003677">
    <property type="term" value="F:DNA binding"/>
    <property type="evidence" value="ECO:0007669"/>
    <property type="project" value="UniProtKB-KW"/>
</dbReference>
<feature type="compositionally biased region" description="Acidic residues" evidence="1">
    <location>
        <begin position="386"/>
        <end position="396"/>
    </location>
</feature>
<dbReference type="InterPro" id="IPR021421">
    <property type="entry name" value="DUF3071"/>
</dbReference>
<dbReference type="RefSeq" id="WP_066636073.1">
    <property type="nucleotide sequence ID" value="NZ_CP014989.1"/>
</dbReference>
<feature type="compositionally biased region" description="Basic and acidic residues" evidence="1">
    <location>
        <begin position="397"/>
        <end position="410"/>
    </location>
</feature>